<dbReference type="EMBL" id="JBJQOH010000007">
    <property type="protein sequence ID" value="KAL3680127.1"/>
    <property type="molecule type" value="Genomic_DNA"/>
</dbReference>
<evidence type="ECO:0000313" key="1">
    <source>
        <dbReference type="EMBL" id="KAL3680127.1"/>
    </source>
</evidence>
<dbReference type="AlphaFoldDB" id="A0ABD3GNS0"/>
<sequence length="81" mass="9363">MRKTLKTTPTIIWYDEDRPKFLCPFSDHTPYASYLTGPRHICRVESEGDKKRKTSHVLDVLILRPGHLANNAWAYATNFTA</sequence>
<protein>
    <submittedName>
        <fullName evidence="1">Uncharacterized protein</fullName>
    </submittedName>
</protein>
<comment type="caution">
    <text evidence="1">The sequence shown here is derived from an EMBL/GenBank/DDBJ whole genome shotgun (WGS) entry which is preliminary data.</text>
</comment>
<gene>
    <name evidence="1" type="ORF">R1sor_023083</name>
</gene>
<dbReference type="Proteomes" id="UP001633002">
    <property type="component" value="Unassembled WGS sequence"/>
</dbReference>
<accession>A0ABD3GNS0</accession>
<name>A0ABD3GNS0_9MARC</name>
<reference evidence="1 2" key="1">
    <citation type="submission" date="2024-09" db="EMBL/GenBank/DDBJ databases">
        <title>Chromosome-scale assembly of Riccia sorocarpa.</title>
        <authorList>
            <person name="Paukszto L."/>
        </authorList>
    </citation>
    <scope>NUCLEOTIDE SEQUENCE [LARGE SCALE GENOMIC DNA]</scope>
    <source>
        <strain evidence="1">LP-2024</strain>
        <tissue evidence="1">Aerial parts of the thallus</tissue>
    </source>
</reference>
<keyword evidence="2" id="KW-1185">Reference proteome</keyword>
<proteinExistence type="predicted"/>
<evidence type="ECO:0000313" key="2">
    <source>
        <dbReference type="Proteomes" id="UP001633002"/>
    </source>
</evidence>
<organism evidence="1 2">
    <name type="scientific">Riccia sorocarpa</name>
    <dbReference type="NCBI Taxonomy" id="122646"/>
    <lineage>
        <taxon>Eukaryota</taxon>
        <taxon>Viridiplantae</taxon>
        <taxon>Streptophyta</taxon>
        <taxon>Embryophyta</taxon>
        <taxon>Marchantiophyta</taxon>
        <taxon>Marchantiopsida</taxon>
        <taxon>Marchantiidae</taxon>
        <taxon>Marchantiales</taxon>
        <taxon>Ricciaceae</taxon>
        <taxon>Riccia</taxon>
    </lineage>
</organism>